<protein>
    <submittedName>
        <fullName evidence="2">Uncharacterized protein</fullName>
    </submittedName>
</protein>
<dbReference type="Proteomes" id="UP001222027">
    <property type="component" value="Unassembled WGS sequence"/>
</dbReference>
<dbReference type="AlphaFoldDB" id="A0AAV8QTW3"/>
<feature type="region of interest" description="Disordered" evidence="1">
    <location>
        <begin position="1"/>
        <end position="48"/>
    </location>
</feature>
<sequence>MKKPSEVASHSSPPFDSNLKLVTRHKSSNRKRRAIPNTVRPPGTAPIAPEAYRCSELITRLRPSASSLPTPTSIAFMDE</sequence>
<gene>
    <name evidence="2" type="ORF">OPV22_018262</name>
</gene>
<reference evidence="2 3" key="1">
    <citation type="submission" date="2022-12" db="EMBL/GenBank/DDBJ databases">
        <title>Chromosome-scale assembly of the Ensete ventricosum genome.</title>
        <authorList>
            <person name="Dussert Y."/>
            <person name="Stocks J."/>
            <person name="Wendawek A."/>
            <person name="Woldeyes F."/>
            <person name="Nichols R.A."/>
            <person name="Borrell J.S."/>
        </authorList>
    </citation>
    <scope>NUCLEOTIDE SEQUENCE [LARGE SCALE GENOMIC DNA]</scope>
    <source>
        <strain evidence="3">cv. Maze</strain>
        <tissue evidence="2">Seeds</tissue>
    </source>
</reference>
<name>A0AAV8QTW3_ENSVE</name>
<organism evidence="2 3">
    <name type="scientific">Ensete ventricosum</name>
    <name type="common">Abyssinian banana</name>
    <name type="synonym">Musa ensete</name>
    <dbReference type="NCBI Taxonomy" id="4639"/>
    <lineage>
        <taxon>Eukaryota</taxon>
        <taxon>Viridiplantae</taxon>
        <taxon>Streptophyta</taxon>
        <taxon>Embryophyta</taxon>
        <taxon>Tracheophyta</taxon>
        <taxon>Spermatophyta</taxon>
        <taxon>Magnoliopsida</taxon>
        <taxon>Liliopsida</taxon>
        <taxon>Zingiberales</taxon>
        <taxon>Musaceae</taxon>
        <taxon>Ensete</taxon>
    </lineage>
</organism>
<accession>A0AAV8QTW3</accession>
<comment type="caution">
    <text evidence="2">The sequence shown here is derived from an EMBL/GenBank/DDBJ whole genome shotgun (WGS) entry which is preliminary data.</text>
</comment>
<dbReference type="EMBL" id="JAQQAF010000005">
    <property type="protein sequence ID" value="KAJ8485777.1"/>
    <property type="molecule type" value="Genomic_DNA"/>
</dbReference>
<evidence type="ECO:0000256" key="1">
    <source>
        <dbReference type="SAM" id="MobiDB-lite"/>
    </source>
</evidence>
<evidence type="ECO:0000313" key="3">
    <source>
        <dbReference type="Proteomes" id="UP001222027"/>
    </source>
</evidence>
<keyword evidence="3" id="KW-1185">Reference proteome</keyword>
<feature type="compositionally biased region" description="Basic residues" evidence="1">
    <location>
        <begin position="22"/>
        <end position="34"/>
    </location>
</feature>
<evidence type="ECO:0000313" key="2">
    <source>
        <dbReference type="EMBL" id="KAJ8485777.1"/>
    </source>
</evidence>
<proteinExistence type="predicted"/>